<evidence type="ECO:0000313" key="11">
    <source>
        <dbReference type="EMBL" id="CEP77370.1"/>
    </source>
</evidence>
<keyword evidence="4" id="KW-1003">Cell membrane</keyword>
<evidence type="ECO:0000256" key="5">
    <source>
        <dbReference type="ARBA" id="ARBA00022692"/>
    </source>
</evidence>
<keyword evidence="2" id="KW-0813">Transport</keyword>
<dbReference type="InterPro" id="IPR048279">
    <property type="entry name" value="MdtK-like"/>
</dbReference>
<sequence>MEKDLTQGPLLRQILTMSIPTMIGYAAQMVYDLVDIYWVGKISSEAVAGVTLFSTIFWIVTALNEIIGSSSISLISQAYGQKDYEQTKIAIEQTISFKFLMASIAAVLIAVLLKPLMLLFSEADVVQHGLDYGYIRLFFLPIMFSSYSINTVFRCIGDSKIPMSIMILVSFLNVILDAVFMFETIPFTNLKGLNLGVFGAGLATVVSQTISFLIGFIILFTRTHNVKPSIKGLFKLNPQIDKKLLTIGLPNGIEIFFRNLSNIVVLGFVSMFGTAAIAANGIAGRLFGFAFVPLSGLTSGSSSVVGQCLGAENIQRAEKASHLAAVVATIIMSGSIFLAFGFGKEVILFFTKDPEVIKLGSDFLKFGSLGLVALGYGMGLASVFSASGYNFPYLVSSIFSRWAVQFVILVITIKFLNLSIIWIWLSYMFGDIAEALVFIYFYLRGDWKRKRAW</sequence>
<dbReference type="NCBIfam" id="TIGR00797">
    <property type="entry name" value="matE"/>
    <property type="match status" value="1"/>
</dbReference>
<keyword evidence="5 10" id="KW-0812">Transmembrane</keyword>
<feature type="transmembrane region" description="Helical" evidence="10">
    <location>
        <begin position="165"/>
        <end position="185"/>
    </location>
</feature>
<evidence type="ECO:0000313" key="12">
    <source>
        <dbReference type="Proteomes" id="UP000032809"/>
    </source>
</evidence>
<feature type="transmembrane region" description="Helical" evidence="10">
    <location>
        <begin position="95"/>
        <end position="113"/>
    </location>
</feature>
<feature type="transmembrane region" description="Helical" evidence="10">
    <location>
        <begin position="51"/>
        <end position="75"/>
    </location>
</feature>
<dbReference type="PANTHER" id="PTHR43298">
    <property type="entry name" value="MULTIDRUG RESISTANCE PROTEIN NORM-RELATED"/>
    <property type="match status" value="1"/>
</dbReference>
<feature type="transmembrane region" description="Helical" evidence="10">
    <location>
        <begin position="12"/>
        <end position="31"/>
    </location>
</feature>
<dbReference type="RefSeq" id="WP_171820563.1">
    <property type="nucleotide sequence ID" value="NZ_LN824141.1"/>
</dbReference>
<keyword evidence="6 10" id="KW-1133">Transmembrane helix</keyword>
<feature type="transmembrane region" description="Helical" evidence="10">
    <location>
        <begin position="323"/>
        <end position="343"/>
    </location>
</feature>
<dbReference type="InterPro" id="IPR002528">
    <property type="entry name" value="MATE_fam"/>
</dbReference>
<dbReference type="CDD" id="cd13137">
    <property type="entry name" value="MATE_NorM_like"/>
    <property type="match status" value="1"/>
</dbReference>
<dbReference type="Pfam" id="PF01554">
    <property type="entry name" value="MatE"/>
    <property type="match status" value="2"/>
</dbReference>
<feature type="transmembrane region" description="Helical" evidence="10">
    <location>
        <begin position="133"/>
        <end position="153"/>
    </location>
</feature>
<dbReference type="PANTHER" id="PTHR43298:SF2">
    <property type="entry name" value="FMN_FAD EXPORTER YEEO-RELATED"/>
    <property type="match status" value="1"/>
</dbReference>
<evidence type="ECO:0000256" key="1">
    <source>
        <dbReference type="ARBA" id="ARBA00004651"/>
    </source>
</evidence>
<dbReference type="InterPro" id="IPR050222">
    <property type="entry name" value="MATE_MdtK"/>
</dbReference>
<dbReference type="GO" id="GO:0005886">
    <property type="term" value="C:plasma membrane"/>
    <property type="evidence" value="ECO:0007669"/>
    <property type="project" value="UniProtKB-SubCell"/>
</dbReference>
<comment type="subcellular location">
    <subcellularLocation>
        <location evidence="1">Cell membrane</location>
        <topology evidence="1">Multi-pass membrane protein</topology>
    </subcellularLocation>
</comment>
<dbReference type="GO" id="GO:0015297">
    <property type="term" value="F:antiporter activity"/>
    <property type="evidence" value="ECO:0007669"/>
    <property type="project" value="UniProtKB-KW"/>
</dbReference>
<dbReference type="HOGENOM" id="CLU_012893_5_3_0"/>
<keyword evidence="12" id="KW-1185">Reference proteome</keyword>
<feature type="transmembrane region" description="Helical" evidence="10">
    <location>
        <begin position="363"/>
        <end position="384"/>
    </location>
</feature>
<dbReference type="GO" id="GO:0042910">
    <property type="term" value="F:xenobiotic transmembrane transporter activity"/>
    <property type="evidence" value="ECO:0007669"/>
    <property type="project" value="InterPro"/>
</dbReference>
<evidence type="ECO:0000256" key="2">
    <source>
        <dbReference type="ARBA" id="ARBA00022448"/>
    </source>
</evidence>
<name>A0A0C7NZE8_DEFTU</name>
<feature type="transmembrane region" description="Helical" evidence="10">
    <location>
        <begin position="421"/>
        <end position="443"/>
    </location>
</feature>
<feature type="transmembrane region" description="Helical" evidence="10">
    <location>
        <begin position="197"/>
        <end position="221"/>
    </location>
</feature>
<dbReference type="STRING" id="1006576.DTL3_0036"/>
<organism evidence="11 12">
    <name type="scientific">Defluviitoga tunisiensis</name>
    <dbReference type="NCBI Taxonomy" id="1006576"/>
    <lineage>
        <taxon>Bacteria</taxon>
        <taxon>Thermotogati</taxon>
        <taxon>Thermotogota</taxon>
        <taxon>Thermotogae</taxon>
        <taxon>Petrotogales</taxon>
        <taxon>Petrotogaceae</taxon>
        <taxon>Defluviitoga</taxon>
    </lineage>
</organism>
<evidence type="ECO:0000256" key="9">
    <source>
        <dbReference type="ARBA" id="ARBA00031636"/>
    </source>
</evidence>
<reference evidence="12" key="1">
    <citation type="submission" date="2014-11" db="EMBL/GenBank/DDBJ databases">
        <authorList>
            <person name="Wibberg D."/>
        </authorList>
    </citation>
    <scope>NUCLEOTIDE SEQUENCE [LARGE SCALE GENOMIC DNA]</scope>
    <source>
        <strain evidence="12">L3</strain>
    </source>
</reference>
<accession>A0A0C7NZE8</accession>
<gene>
    <name evidence="11" type="primary">matE1</name>
    <name evidence="11" type="ORF">DTL3_0036</name>
</gene>
<dbReference type="GO" id="GO:0006811">
    <property type="term" value="P:monoatomic ion transport"/>
    <property type="evidence" value="ECO:0007669"/>
    <property type="project" value="UniProtKB-KW"/>
</dbReference>
<feature type="transmembrane region" description="Helical" evidence="10">
    <location>
        <begin position="289"/>
        <end position="311"/>
    </location>
</feature>
<feature type="transmembrane region" description="Helical" evidence="10">
    <location>
        <begin position="391"/>
        <end position="415"/>
    </location>
</feature>
<proteinExistence type="predicted"/>
<keyword evidence="3" id="KW-0050">Antiport</keyword>
<evidence type="ECO:0000256" key="3">
    <source>
        <dbReference type="ARBA" id="ARBA00022449"/>
    </source>
</evidence>
<evidence type="ECO:0000256" key="7">
    <source>
        <dbReference type="ARBA" id="ARBA00023065"/>
    </source>
</evidence>
<dbReference type="KEGG" id="dtn:DTL3_0036"/>
<keyword evidence="7" id="KW-0406">Ion transport</keyword>
<evidence type="ECO:0000256" key="4">
    <source>
        <dbReference type="ARBA" id="ARBA00022475"/>
    </source>
</evidence>
<keyword evidence="8 10" id="KW-0472">Membrane</keyword>
<protein>
    <recommendedName>
        <fullName evidence="9">Multidrug-efflux transporter</fullName>
    </recommendedName>
</protein>
<evidence type="ECO:0000256" key="8">
    <source>
        <dbReference type="ARBA" id="ARBA00023136"/>
    </source>
</evidence>
<dbReference type="PIRSF" id="PIRSF006603">
    <property type="entry name" value="DinF"/>
    <property type="match status" value="1"/>
</dbReference>
<evidence type="ECO:0000256" key="10">
    <source>
        <dbReference type="SAM" id="Phobius"/>
    </source>
</evidence>
<dbReference type="AlphaFoldDB" id="A0A0C7NZE8"/>
<dbReference type="Proteomes" id="UP000032809">
    <property type="component" value="Chromosome I"/>
</dbReference>
<evidence type="ECO:0000256" key="6">
    <source>
        <dbReference type="ARBA" id="ARBA00022989"/>
    </source>
</evidence>
<feature type="transmembrane region" description="Helical" evidence="10">
    <location>
        <begin position="263"/>
        <end position="283"/>
    </location>
</feature>
<dbReference type="EMBL" id="LN824141">
    <property type="protein sequence ID" value="CEP77370.1"/>
    <property type="molecule type" value="Genomic_DNA"/>
</dbReference>